<organism evidence="1 2">
    <name type="scientific">Diabrotica balteata</name>
    <name type="common">Banded cucumber beetle</name>
    <dbReference type="NCBI Taxonomy" id="107213"/>
    <lineage>
        <taxon>Eukaryota</taxon>
        <taxon>Metazoa</taxon>
        <taxon>Ecdysozoa</taxon>
        <taxon>Arthropoda</taxon>
        <taxon>Hexapoda</taxon>
        <taxon>Insecta</taxon>
        <taxon>Pterygota</taxon>
        <taxon>Neoptera</taxon>
        <taxon>Endopterygota</taxon>
        <taxon>Coleoptera</taxon>
        <taxon>Polyphaga</taxon>
        <taxon>Cucujiformia</taxon>
        <taxon>Chrysomeloidea</taxon>
        <taxon>Chrysomelidae</taxon>
        <taxon>Galerucinae</taxon>
        <taxon>Diabroticina</taxon>
        <taxon>Diabroticites</taxon>
        <taxon>Diabrotica</taxon>
    </lineage>
</organism>
<dbReference type="EMBL" id="OU898282">
    <property type="protein sequence ID" value="CAG9838173.1"/>
    <property type="molecule type" value="Genomic_DNA"/>
</dbReference>
<keyword evidence="2" id="KW-1185">Reference proteome</keyword>
<proteinExistence type="predicted"/>
<dbReference type="AlphaFoldDB" id="A0A9N9T6Y0"/>
<evidence type="ECO:0000313" key="2">
    <source>
        <dbReference type="Proteomes" id="UP001153709"/>
    </source>
</evidence>
<sequence>MLFASMKEKLPNWKPSLIKLDFEQAVIGALENNFPEAKISGCNFHFKQCIWKNVGLVSEYTDNEKIRLHIRM</sequence>
<name>A0A9N9T6Y0_DIABA</name>
<reference evidence="1" key="1">
    <citation type="submission" date="2022-01" db="EMBL/GenBank/DDBJ databases">
        <authorList>
            <person name="King R."/>
        </authorList>
    </citation>
    <scope>NUCLEOTIDE SEQUENCE</scope>
</reference>
<gene>
    <name evidence="1" type="ORF">DIABBA_LOCUS11098</name>
</gene>
<dbReference type="OrthoDB" id="6743849at2759"/>
<dbReference type="Proteomes" id="UP001153709">
    <property type="component" value="Chromosome 7"/>
</dbReference>
<evidence type="ECO:0008006" key="3">
    <source>
        <dbReference type="Google" id="ProtNLM"/>
    </source>
</evidence>
<accession>A0A9N9T6Y0</accession>
<protein>
    <recommendedName>
        <fullName evidence="3">MULE transposase domain-containing protein</fullName>
    </recommendedName>
</protein>
<evidence type="ECO:0000313" key="1">
    <source>
        <dbReference type="EMBL" id="CAG9838173.1"/>
    </source>
</evidence>